<dbReference type="AlphaFoldDB" id="A0A4R2I2D7"/>
<organism evidence="1 2">
    <name type="scientific">Dokdonella fugitiva</name>
    <dbReference type="NCBI Taxonomy" id="328517"/>
    <lineage>
        <taxon>Bacteria</taxon>
        <taxon>Pseudomonadati</taxon>
        <taxon>Pseudomonadota</taxon>
        <taxon>Gammaproteobacteria</taxon>
        <taxon>Lysobacterales</taxon>
        <taxon>Rhodanobacteraceae</taxon>
        <taxon>Dokdonella</taxon>
    </lineage>
</organism>
<dbReference type="OrthoDB" id="7871279at2"/>
<proteinExistence type="predicted"/>
<dbReference type="EMBL" id="SLWQ01000009">
    <property type="protein sequence ID" value="TCO37669.1"/>
    <property type="molecule type" value="Genomic_DNA"/>
</dbReference>
<protein>
    <recommendedName>
        <fullName evidence="3">DUF2188 family protein</fullName>
    </recommendedName>
</protein>
<sequence>MARHVMHVAQREDDGLWHIEVDGASIAKFPQEIEAELAAMARGNELLAQGRQCELIVYDTHGVVDRWVPFGYDDLADREGRTRWLAT</sequence>
<dbReference type="RefSeq" id="WP_131999640.1">
    <property type="nucleotide sequence ID" value="NZ_SLWQ01000009.1"/>
</dbReference>
<reference evidence="1 2" key="1">
    <citation type="journal article" date="2015" name="Stand. Genomic Sci.">
        <title>Genomic Encyclopedia of Bacterial and Archaeal Type Strains, Phase III: the genomes of soil and plant-associated and newly described type strains.</title>
        <authorList>
            <person name="Whitman W.B."/>
            <person name="Woyke T."/>
            <person name="Klenk H.P."/>
            <person name="Zhou Y."/>
            <person name="Lilburn T.G."/>
            <person name="Beck B.J."/>
            <person name="De Vos P."/>
            <person name="Vandamme P."/>
            <person name="Eisen J.A."/>
            <person name="Garrity G."/>
            <person name="Hugenholtz P."/>
            <person name="Kyrpides N.C."/>
        </authorList>
    </citation>
    <scope>NUCLEOTIDE SEQUENCE [LARGE SCALE GENOMIC DNA]</scope>
    <source>
        <strain evidence="1 2">A3</strain>
    </source>
</reference>
<accession>A0A4R2I2D7</accession>
<gene>
    <name evidence="1" type="ORF">EV148_10921</name>
</gene>
<evidence type="ECO:0008006" key="3">
    <source>
        <dbReference type="Google" id="ProtNLM"/>
    </source>
</evidence>
<evidence type="ECO:0000313" key="1">
    <source>
        <dbReference type="EMBL" id="TCO37669.1"/>
    </source>
</evidence>
<dbReference type="Proteomes" id="UP000294862">
    <property type="component" value="Unassembled WGS sequence"/>
</dbReference>
<keyword evidence="2" id="KW-1185">Reference proteome</keyword>
<evidence type="ECO:0000313" key="2">
    <source>
        <dbReference type="Proteomes" id="UP000294862"/>
    </source>
</evidence>
<name>A0A4R2I2D7_9GAMM</name>
<comment type="caution">
    <text evidence="1">The sequence shown here is derived from an EMBL/GenBank/DDBJ whole genome shotgun (WGS) entry which is preliminary data.</text>
</comment>